<gene>
    <name evidence="1" type="ORF">DXT89_08615</name>
</gene>
<name>A0A368NS55_AGRVI</name>
<dbReference type="EMBL" id="QUSG01000003">
    <property type="protein sequence ID" value="KAA3529755.1"/>
    <property type="molecule type" value="Genomic_DNA"/>
</dbReference>
<dbReference type="Proteomes" id="UP000436911">
    <property type="component" value="Unassembled WGS sequence"/>
</dbReference>
<organism evidence="1 2">
    <name type="scientific">Agrobacterium vitis</name>
    <name type="common">Rhizobium vitis</name>
    <dbReference type="NCBI Taxonomy" id="373"/>
    <lineage>
        <taxon>Bacteria</taxon>
        <taxon>Pseudomonadati</taxon>
        <taxon>Pseudomonadota</taxon>
        <taxon>Alphaproteobacteria</taxon>
        <taxon>Hyphomicrobiales</taxon>
        <taxon>Rhizobiaceae</taxon>
        <taxon>Rhizobium/Agrobacterium group</taxon>
        <taxon>Agrobacterium</taxon>
    </lineage>
</organism>
<reference evidence="1 2" key="1">
    <citation type="submission" date="2018-08" db="EMBL/GenBank/DDBJ databases">
        <title>Genome sequencing of Agrobacterium vitis strain ICMP 10754.</title>
        <authorList>
            <person name="Visnovsky S.B."/>
            <person name="Pitman A.R."/>
        </authorList>
    </citation>
    <scope>NUCLEOTIDE SEQUENCE [LARGE SCALE GENOMIC DNA]</scope>
    <source>
        <strain evidence="1 2">ICMP 10754</strain>
    </source>
</reference>
<accession>A0A368NS55</accession>
<comment type="caution">
    <text evidence="1">The sequence shown here is derived from an EMBL/GenBank/DDBJ whole genome shotgun (WGS) entry which is preliminary data.</text>
</comment>
<protein>
    <submittedName>
        <fullName evidence="1">Uncharacterized protein</fullName>
    </submittedName>
</protein>
<proteinExistence type="predicted"/>
<sequence>MVVAISNDNFPGSSDHFKEAFKLLITIFDRKDFRRINFCQHRYPSDRSFKIISFWKTFKVKFKQLSI</sequence>
<evidence type="ECO:0000313" key="1">
    <source>
        <dbReference type="EMBL" id="KAA3529755.1"/>
    </source>
</evidence>
<evidence type="ECO:0000313" key="2">
    <source>
        <dbReference type="Proteomes" id="UP000436911"/>
    </source>
</evidence>
<dbReference type="AlphaFoldDB" id="A0A368NS55"/>